<evidence type="ECO:0000256" key="1">
    <source>
        <dbReference type="ARBA" id="ARBA00004141"/>
    </source>
</evidence>
<dbReference type="EMBL" id="CCEJ010000001">
    <property type="protein sequence ID" value="CDR33138.1"/>
    <property type="molecule type" value="Genomic_DNA"/>
</dbReference>
<comment type="subcellular location">
    <subcellularLocation>
        <location evidence="1">Membrane</location>
        <topology evidence="1">Multi-pass membrane protein</topology>
    </subcellularLocation>
</comment>
<dbReference type="GO" id="GO:0006843">
    <property type="term" value="P:mitochondrial citrate transmembrane transport"/>
    <property type="evidence" value="ECO:0007669"/>
    <property type="project" value="TreeGrafter"/>
</dbReference>
<dbReference type="AlphaFoldDB" id="A0A090D0P0"/>
<reference evidence="8" key="2">
    <citation type="submission" date="2014-09" db="EMBL/GenBank/DDBJ databases">
        <title>Criblamydia sequanensis harbors a mega-plasmid encoding arsenite resistance.</title>
        <authorList>
            <person name="Bertelli C."/>
            <person name="Goesmann A."/>
            <person name="Greub G."/>
        </authorList>
    </citation>
    <scope>NUCLEOTIDE SEQUENCE [LARGE SCALE GENOMIC DNA]</scope>
    <source>
        <strain evidence="8">CRIB-18</strain>
    </source>
</reference>
<evidence type="ECO:0000256" key="6">
    <source>
        <dbReference type="ARBA" id="ARBA00022989"/>
    </source>
</evidence>
<reference evidence="8" key="1">
    <citation type="submission" date="2013-12" db="EMBL/GenBank/DDBJ databases">
        <authorList>
            <person name="Linke B."/>
        </authorList>
    </citation>
    <scope>NUCLEOTIDE SEQUENCE [LARGE SCALE GENOMIC DNA]</scope>
    <source>
        <strain evidence="8">CRIB-18</strain>
    </source>
</reference>
<dbReference type="GO" id="GO:0071913">
    <property type="term" value="F:citrate secondary active transmembrane transporter activity"/>
    <property type="evidence" value="ECO:0007669"/>
    <property type="project" value="TreeGrafter"/>
</dbReference>
<comment type="similarity">
    <text evidence="2">Belongs to the mitochondrial carrier (TC 2.A.29) family.</text>
</comment>
<keyword evidence="9" id="KW-1185">Reference proteome</keyword>
<dbReference type="SUPFAM" id="SSF103506">
    <property type="entry name" value="Mitochondrial carrier"/>
    <property type="match status" value="1"/>
</dbReference>
<comment type="caution">
    <text evidence="8">The sequence shown here is derived from an EMBL/GenBank/DDBJ whole genome shotgun (WGS) entry which is preliminary data.</text>
</comment>
<dbReference type="PROSITE" id="PS50920">
    <property type="entry name" value="SOLCAR"/>
    <property type="match status" value="2"/>
</dbReference>
<dbReference type="Gene3D" id="1.50.40.10">
    <property type="entry name" value="Mitochondrial carrier domain"/>
    <property type="match status" value="1"/>
</dbReference>
<accession>A0A090D0P0</accession>
<dbReference type="PANTHER" id="PTHR45788:SF4">
    <property type="entry name" value="TRICARBOXYLATE TRANSPORT PROTEIN, MITOCHONDRIAL"/>
    <property type="match status" value="1"/>
</dbReference>
<dbReference type="Pfam" id="PF00153">
    <property type="entry name" value="Mito_carr"/>
    <property type="match status" value="1"/>
</dbReference>
<evidence type="ECO:0000256" key="5">
    <source>
        <dbReference type="ARBA" id="ARBA00022737"/>
    </source>
</evidence>
<dbReference type="STRING" id="1437425.CSEC_0299"/>
<keyword evidence="7" id="KW-0472">Membrane</keyword>
<dbReference type="InterPro" id="IPR018108">
    <property type="entry name" value="MCP_transmembrane"/>
</dbReference>
<organism evidence="8 9">
    <name type="scientific">Candidatus Criblamydia sequanensis CRIB-18</name>
    <dbReference type="NCBI Taxonomy" id="1437425"/>
    <lineage>
        <taxon>Bacteria</taxon>
        <taxon>Pseudomonadati</taxon>
        <taxon>Chlamydiota</taxon>
        <taxon>Chlamydiia</taxon>
        <taxon>Parachlamydiales</taxon>
        <taxon>Candidatus Criblamydiaceae</taxon>
        <taxon>Candidatus Criblamydia</taxon>
    </lineage>
</organism>
<proteinExistence type="inferred from homology"/>
<dbReference type="GO" id="GO:0016020">
    <property type="term" value="C:membrane"/>
    <property type="evidence" value="ECO:0007669"/>
    <property type="project" value="UniProtKB-SubCell"/>
</dbReference>
<dbReference type="eggNOG" id="ENOG5033I3T">
    <property type="taxonomic scope" value="Bacteria"/>
</dbReference>
<keyword evidence="4" id="KW-0812">Transmembrane</keyword>
<protein>
    <submittedName>
        <fullName evidence="8">Membrane protein</fullName>
    </submittedName>
</protein>
<evidence type="ECO:0000313" key="9">
    <source>
        <dbReference type="Proteomes" id="UP000031552"/>
    </source>
</evidence>
<name>A0A090D0P0_9BACT</name>
<gene>
    <name evidence="8" type="ORF">CSEC_0299</name>
</gene>
<dbReference type="InterPro" id="IPR049563">
    <property type="entry name" value="TXTP-like"/>
</dbReference>
<dbReference type="Proteomes" id="UP000031552">
    <property type="component" value="Unassembled WGS sequence"/>
</dbReference>
<evidence type="ECO:0000256" key="2">
    <source>
        <dbReference type="ARBA" id="ARBA00006375"/>
    </source>
</evidence>
<keyword evidence="3" id="KW-0813">Transport</keyword>
<keyword evidence="5" id="KW-0677">Repeat</keyword>
<evidence type="ECO:0000256" key="3">
    <source>
        <dbReference type="ARBA" id="ARBA00022448"/>
    </source>
</evidence>
<dbReference type="RefSeq" id="WP_041016623.1">
    <property type="nucleotide sequence ID" value="NZ_CCEJ010000001.1"/>
</dbReference>
<dbReference type="InterPro" id="IPR023395">
    <property type="entry name" value="MCP_dom_sf"/>
</dbReference>
<sequence>MSSENNNGFFSQAFTGIASSLPAVYAIMPMITLKNKAIEHVTSGRKARGEPFVYDRNILSWYRGVTGFSASFVPTTLIQMVATGAFSEFFSPGAAAVSGGMASAIAVGPAEFVLIQQGKRKSGFVKTVQYMVQNHGIPVFYKGFTLTAGREGVFTYSYMELAPRIKAWMREKGATETQSNFIGGPAAGVFAAIVSQPLDVLKTRMQQEICSMKDAKASFKTVELFTGVGWRMLMVSTAIGIMSYVQGEIKKFQ</sequence>
<evidence type="ECO:0000313" key="8">
    <source>
        <dbReference type="EMBL" id="CDR33138.1"/>
    </source>
</evidence>
<dbReference type="PANTHER" id="PTHR45788">
    <property type="entry name" value="SUCCINATE/FUMARATE MITOCHONDRIAL TRANSPORTER-RELATED"/>
    <property type="match status" value="1"/>
</dbReference>
<evidence type="ECO:0000256" key="7">
    <source>
        <dbReference type="ARBA" id="ARBA00023136"/>
    </source>
</evidence>
<evidence type="ECO:0000256" key="4">
    <source>
        <dbReference type="ARBA" id="ARBA00022692"/>
    </source>
</evidence>
<keyword evidence="6" id="KW-1133">Transmembrane helix</keyword>